<dbReference type="SUPFAM" id="SSF52151">
    <property type="entry name" value="FabD/lysophospholipase-like"/>
    <property type="match status" value="1"/>
</dbReference>
<evidence type="ECO:0000256" key="2">
    <source>
        <dbReference type="ARBA" id="ARBA00023268"/>
    </source>
</evidence>
<dbReference type="Gene3D" id="3.30.70.3290">
    <property type="match status" value="1"/>
</dbReference>
<dbReference type="Gene3D" id="3.40.366.10">
    <property type="entry name" value="Malonyl-Coenzyme A Acyl Carrier Protein, domain 2"/>
    <property type="match status" value="1"/>
</dbReference>
<dbReference type="Proteomes" id="UP000034786">
    <property type="component" value="Unassembled WGS sequence"/>
</dbReference>
<evidence type="ECO:0000256" key="1">
    <source>
        <dbReference type="ARBA" id="ARBA00022679"/>
    </source>
</evidence>
<proteinExistence type="predicted"/>
<dbReference type="Pfam" id="PF16197">
    <property type="entry name" value="KAsynt_C_assoc"/>
    <property type="match status" value="1"/>
</dbReference>
<accession>A0A0M2GB49</accession>
<dbReference type="InterPro" id="IPR016035">
    <property type="entry name" value="Acyl_Trfase/lysoPLipase"/>
</dbReference>
<dbReference type="Gene3D" id="3.40.47.10">
    <property type="match status" value="1"/>
</dbReference>
<organism evidence="4 5">
    <name type="scientific">Streptomyces variegatus</name>
    <dbReference type="NCBI Taxonomy" id="284040"/>
    <lineage>
        <taxon>Bacteria</taxon>
        <taxon>Bacillati</taxon>
        <taxon>Actinomycetota</taxon>
        <taxon>Actinomycetes</taxon>
        <taxon>Kitasatosporales</taxon>
        <taxon>Streptomycetaceae</taxon>
        <taxon>Streptomyces</taxon>
    </lineage>
</organism>
<dbReference type="GO" id="GO:0006633">
    <property type="term" value="P:fatty acid biosynthetic process"/>
    <property type="evidence" value="ECO:0007669"/>
    <property type="project" value="TreeGrafter"/>
</dbReference>
<keyword evidence="1" id="KW-0808">Transferase</keyword>
<protein>
    <submittedName>
        <fullName evidence="4">Modular polyketide synthase</fullName>
    </submittedName>
</protein>
<feature type="non-terminal residue" evidence="4">
    <location>
        <position position="1"/>
    </location>
</feature>
<feature type="non-terminal residue" evidence="4">
    <location>
        <position position="208"/>
    </location>
</feature>
<dbReference type="AlphaFoldDB" id="A0A0M2GB49"/>
<gene>
    <name evidence="4" type="ORF">UK15_39170</name>
</gene>
<dbReference type="InterPro" id="IPR001227">
    <property type="entry name" value="Ac_transferase_dom_sf"/>
</dbReference>
<dbReference type="InterPro" id="IPR032821">
    <property type="entry name" value="PKS_assoc"/>
</dbReference>
<feature type="domain" description="Polyketide synthase C-terminal extension" evidence="3">
    <location>
        <begin position="21"/>
        <end position="140"/>
    </location>
</feature>
<sequence>IKMVMAMRHGVLPRTLHVDEPSQQVDWSAGAVELLTEAREWPESGRPRRAGVSSFGLSGTNAHVVLEQGPQDATVDAAETVTVDSPVVPWVLSGRTEAALRAQARRLAEQVSSRPEAASADVALSLATTRAALEHRAAVVSGDRDELLAGLAALAEGERMPGLVQGSVTEGGRVGFLFTGQGSQRAGMGRELYGAFPVFAEAFDAVCA</sequence>
<evidence type="ECO:0000313" key="4">
    <source>
        <dbReference type="EMBL" id="KJK33319.1"/>
    </source>
</evidence>
<dbReference type="EMBL" id="JYJH01000137">
    <property type="protein sequence ID" value="KJK33319.1"/>
    <property type="molecule type" value="Genomic_DNA"/>
</dbReference>
<dbReference type="STRING" id="284040.UK15_39170"/>
<dbReference type="SUPFAM" id="SSF53901">
    <property type="entry name" value="Thiolase-like"/>
    <property type="match status" value="1"/>
</dbReference>
<dbReference type="PANTHER" id="PTHR43775:SF51">
    <property type="entry name" value="INACTIVE PHENOLPHTHIOCEROL SYNTHESIS POLYKETIDE SYNTHASE TYPE I PKS1-RELATED"/>
    <property type="match status" value="1"/>
</dbReference>
<reference evidence="5" key="1">
    <citation type="submission" date="2015-02" db="EMBL/GenBank/DDBJ databases">
        <authorList>
            <person name="Ju K.-S."/>
            <person name="Doroghazi J.R."/>
            <person name="Metcalf W."/>
        </authorList>
    </citation>
    <scope>NUCLEOTIDE SEQUENCE [LARGE SCALE GENOMIC DNA]</scope>
    <source>
        <strain evidence="5">NRRL B-16380</strain>
    </source>
</reference>
<dbReference type="PANTHER" id="PTHR43775">
    <property type="entry name" value="FATTY ACID SYNTHASE"/>
    <property type="match status" value="1"/>
</dbReference>
<comment type="caution">
    <text evidence="4">The sequence shown here is derived from an EMBL/GenBank/DDBJ whole genome shotgun (WGS) entry which is preliminary data.</text>
</comment>
<dbReference type="GO" id="GO:0004312">
    <property type="term" value="F:fatty acid synthase activity"/>
    <property type="evidence" value="ECO:0007669"/>
    <property type="project" value="TreeGrafter"/>
</dbReference>
<evidence type="ECO:0000313" key="5">
    <source>
        <dbReference type="Proteomes" id="UP000034786"/>
    </source>
</evidence>
<dbReference type="InterPro" id="IPR016039">
    <property type="entry name" value="Thiolase-like"/>
</dbReference>
<keyword evidence="2" id="KW-0511">Multifunctional enzyme</keyword>
<dbReference type="InterPro" id="IPR050091">
    <property type="entry name" value="PKS_NRPS_Biosynth_Enz"/>
</dbReference>
<name>A0A0M2GB49_9ACTN</name>
<keyword evidence="5" id="KW-1185">Reference proteome</keyword>
<evidence type="ECO:0000259" key="3">
    <source>
        <dbReference type="Pfam" id="PF16197"/>
    </source>
</evidence>